<dbReference type="Proteomes" id="UP001143372">
    <property type="component" value="Unassembled WGS sequence"/>
</dbReference>
<dbReference type="InterPro" id="IPR007076">
    <property type="entry name" value="TfoX_N"/>
</dbReference>
<comment type="caution">
    <text evidence="2">The sequence shown here is derived from an EMBL/GenBank/DDBJ whole genome shotgun (WGS) entry which is preliminary data.</text>
</comment>
<evidence type="ECO:0000313" key="3">
    <source>
        <dbReference type="Proteomes" id="UP001143372"/>
    </source>
</evidence>
<dbReference type="RefSeq" id="WP_271169695.1">
    <property type="nucleotide sequence ID" value="NZ_BSFI01000022.1"/>
</dbReference>
<dbReference type="Pfam" id="PF04993">
    <property type="entry name" value="TfoX_N"/>
    <property type="match status" value="1"/>
</dbReference>
<dbReference type="SUPFAM" id="SSF159894">
    <property type="entry name" value="YgaC/TfoX-N like"/>
    <property type="match status" value="1"/>
</dbReference>
<keyword evidence="3" id="KW-1185">Reference proteome</keyword>
<reference evidence="2" key="1">
    <citation type="journal article" date="2014" name="Int. J. Syst. Evol. Microbiol.">
        <title>Complete genome sequence of Corynebacterium casei LMG S-19264T (=DSM 44701T), isolated from a smear-ripened cheese.</title>
        <authorList>
            <consortium name="US DOE Joint Genome Institute (JGI-PGF)"/>
            <person name="Walter F."/>
            <person name="Albersmeier A."/>
            <person name="Kalinowski J."/>
            <person name="Ruckert C."/>
        </authorList>
    </citation>
    <scope>NUCLEOTIDE SEQUENCE</scope>
    <source>
        <strain evidence="2">VKM B-2347</strain>
    </source>
</reference>
<proteinExistence type="predicted"/>
<dbReference type="AlphaFoldDB" id="A0A9W6J569"/>
<gene>
    <name evidence="2" type="ORF">GCM10008179_31110</name>
</gene>
<name>A0A9W6J569_9HYPH</name>
<feature type="domain" description="TfoX N-terminal" evidence="1">
    <location>
        <begin position="9"/>
        <end position="101"/>
    </location>
</feature>
<dbReference type="InterPro" id="IPR047525">
    <property type="entry name" value="TfoX-like"/>
</dbReference>
<dbReference type="PANTHER" id="PTHR36121:SF1">
    <property type="entry name" value="PROTEIN SXY"/>
    <property type="match status" value="1"/>
</dbReference>
<dbReference type="EMBL" id="BSFI01000022">
    <property type="protein sequence ID" value="GLK69473.1"/>
    <property type="molecule type" value="Genomic_DNA"/>
</dbReference>
<reference evidence="2" key="2">
    <citation type="submission" date="2023-01" db="EMBL/GenBank/DDBJ databases">
        <authorList>
            <person name="Sun Q."/>
            <person name="Evtushenko L."/>
        </authorList>
    </citation>
    <scope>NUCLEOTIDE SEQUENCE</scope>
    <source>
        <strain evidence="2">VKM B-2347</strain>
    </source>
</reference>
<organism evidence="2 3">
    <name type="scientific">Hansschlegelia plantiphila</name>
    <dbReference type="NCBI Taxonomy" id="374655"/>
    <lineage>
        <taxon>Bacteria</taxon>
        <taxon>Pseudomonadati</taxon>
        <taxon>Pseudomonadota</taxon>
        <taxon>Alphaproteobacteria</taxon>
        <taxon>Hyphomicrobiales</taxon>
        <taxon>Methylopilaceae</taxon>
        <taxon>Hansschlegelia</taxon>
    </lineage>
</organism>
<protein>
    <recommendedName>
        <fullName evidence="1">TfoX N-terminal domain-containing protein</fullName>
    </recommendedName>
</protein>
<sequence length="117" mass="13152">MLDVERAGELFEAFGPVRCRPMFGGTGVYARDVMFALEVRDVLYLKTDASTQAAFQAEGCGPFSYDTARGQRTIASYWRAPDRLLDDPEEFAVWARRALAVALSRKQQAPRKQSKKT</sequence>
<accession>A0A9W6J569</accession>
<dbReference type="PANTHER" id="PTHR36121">
    <property type="entry name" value="PROTEIN SXY"/>
    <property type="match status" value="1"/>
</dbReference>
<evidence type="ECO:0000313" key="2">
    <source>
        <dbReference type="EMBL" id="GLK69473.1"/>
    </source>
</evidence>
<dbReference type="Gene3D" id="3.30.1460.30">
    <property type="entry name" value="YgaC/TfoX-N like chaperone"/>
    <property type="match status" value="1"/>
</dbReference>
<evidence type="ECO:0000259" key="1">
    <source>
        <dbReference type="Pfam" id="PF04993"/>
    </source>
</evidence>